<feature type="non-terminal residue" evidence="2">
    <location>
        <position position="86"/>
    </location>
</feature>
<sequence>MYAVTAGNKEEVVIEFKDPGLDYLHGGKINLDAENGSADPPPEKVQTHVSMSDADLAPISMSAADPAPKEQETHDLISAADPAPKE</sequence>
<comment type="caution">
    <text evidence="2">The sequence shown here is derived from an EMBL/GenBank/DDBJ whole genome shotgun (WGS) entry which is preliminary data.</text>
</comment>
<reference evidence="2" key="1">
    <citation type="journal article" date="2019" name="Sci. Rep.">
        <title>Draft genome of Tanacetum cinerariifolium, the natural source of mosquito coil.</title>
        <authorList>
            <person name="Yamashiro T."/>
            <person name="Shiraishi A."/>
            <person name="Satake H."/>
            <person name="Nakayama K."/>
        </authorList>
    </citation>
    <scope>NUCLEOTIDE SEQUENCE</scope>
</reference>
<evidence type="ECO:0000256" key="1">
    <source>
        <dbReference type="SAM" id="MobiDB-lite"/>
    </source>
</evidence>
<gene>
    <name evidence="2" type="ORF">Tci_833645</name>
</gene>
<name>A0A699QH71_TANCI</name>
<dbReference type="EMBL" id="BKCJ010990660">
    <property type="protein sequence ID" value="GFC61675.1"/>
    <property type="molecule type" value="Genomic_DNA"/>
</dbReference>
<accession>A0A699QH71</accession>
<feature type="region of interest" description="Disordered" evidence="1">
    <location>
        <begin position="28"/>
        <end position="86"/>
    </location>
</feature>
<organism evidence="2">
    <name type="scientific">Tanacetum cinerariifolium</name>
    <name type="common">Dalmatian daisy</name>
    <name type="synonym">Chrysanthemum cinerariifolium</name>
    <dbReference type="NCBI Taxonomy" id="118510"/>
    <lineage>
        <taxon>Eukaryota</taxon>
        <taxon>Viridiplantae</taxon>
        <taxon>Streptophyta</taxon>
        <taxon>Embryophyta</taxon>
        <taxon>Tracheophyta</taxon>
        <taxon>Spermatophyta</taxon>
        <taxon>Magnoliopsida</taxon>
        <taxon>eudicotyledons</taxon>
        <taxon>Gunneridae</taxon>
        <taxon>Pentapetalae</taxon>
        <taxon>asterids</taxon>
        <taxon>campanulids</taxon>
        <taxon>Asterales</taxon>
        <taxon>Asteraceae</taxon>
        <taxon>Asteroideae</taxon>
        <taxon>Anthemideae</taxon>
        <taxon>Anthemidinae</taxon>
        <taxon>Tanacetum</taxon>
    </lineage>
</organism>
<protein>
    <submittedName>
        <fullName evidence="2">Uncharacterized protein</fullName>
    </submittedName>
</protein>
<proteinExistence type="predicted"/>
<dbReference type="AlphaFoldDB" id="A0A699QH71"/>
<evidence type="ECO:0000313" key="2">
    <source>
        <dbReference type="EMBL" id="GFC61675.1"/>
    </source>
</evidence>